<dbReference type="PRINTS" id="PR00032">
    <property type="entry name" value="HTHARAC"/>
</dbReference>
<evidence type="ECO:0000313" key="5">
    <source>
        <dbReference type="EMBL" id="KAA2239633.1"/>
    </source>
</evidence>
<dbReference type="SUPFAM" id="SSF46689">
    <property type="entry name" value="Homeodomain-like"/>
    <property type="match status" value="1"/>
</dbReference>
<organism evidence="5 6">
    <name type="scientific">Chitinophaga agrisoli</name>
    <dbReference type="NCBI Taxonomy" id="2607653"/>
    <lineage>
        <taxon>Bacteria</taxon>
        <taxon>Pseudomonadati</taxon>
        <taxon>Bacteroidota</taxon>
        <taxon>Chitinophagia</taxon>
        <taxon>Chitinophagales</taxon>
        <taxon>Chitinophagaceae</taxon>
        <taxon>Chitinophaga</taxon>
    </lineage>
</organism>
<dbReference type="PANTHER" id="PTHR47893">
    <property type="entry name" value="REGULATORY PROTEIN PCHR"/>
    <property type="match status" value="1"/>
</dbReference>
<evidence type="ECO:0000256" key="3">
    <source>
        <dbReference type="ARBA" id="ARBA00023163"/>
    </source>
</evidence>
<keyword evidence="1" id="KW-0805">Transcription regulation</keyword>
<dbReference type="RefSeq" id="WP_149840812.1">
    <property type="nucleotide sequence ID" value="NZ_VUOC01000004.1"/>
</dbReference>
<evidence type="ECO:0000313" key="6">
    <source>
        <dbReference type="Proteomes" id="UP000324611"/>
    </source>
</evidence>
<reference evidence="5 6" key="2">
    <citation type="submission" date="2019-09" db="EMBL/GenBank/DDBJ databases">
        <authorList>
            <person name="Jin C."/>
        </authorList>
    </citation>
    <scope>NUCLEOTIDE SEQUENCE [LARGE SCALE GENOMIC DNA]</scope>
    <source>
        <strain evidence="5 6">BN140078</strain>
    </source>
</reference>
<proteinExistence type="predicted"/>
<keyword evidence="3" id="KW-0804">Transcription</keyword>
<gene>
    <name evidence="5" type="ORF">F0L74_25930</name>
</gene>
<dbReference type="InterPro" id="IPR018060">
    <property type="entry name" value="HTH_AraC"/>
</dbReference>
<dbReference type="PANTHER" id="PTHR47893:SF1">
    <property type="entry name" value="REGULATORY PROTEIN PCHR"/>
    <property type="match status" value="1"/>
</dbReference>
<evidence type="ECO:0000256" key="2">
    <source>
        <dbReference type="ARBA" id="ARBA00023125"/>
    </source>
</evidence>
<dbReference type="Proteomes" id="UP000324611">
    <property type="component" value="Unassembled WGS sequence"/>
</dbReference>
<dbReference type="Pfam" id="PF12833">
    <property type="entry name" value="HTH_18"/>
    <property type="match status" value="1"/>
</dbReference>
<dbReference type="InterPro" id="IPR053142">
    <property type="entry name" value="PchR_regulatory_protein"/>
</dbReference>
<feature type="domain" description="HTH araC/xylS-type" evidence="4">
    <location>
        <begin position="235"/>
        <end position="333"/>
    </location>
</feature>
<dbReference type="InterPro" id="IPR009057">
    <property type="entry name" value="Homeodomain-like_sf"/>
</dbReference>
<accession>A0A5B2VJ65</accession>
<evidence type="ECO:0000256" key="1">
    <source>
        <dbReference type="ARBA" id="ARBA00023015"/>
    </source>
</evidence>
<reference evidence="5 6" key="1">
    <citation type="submission" date="2019-09" db="EMBL/GenBank/DDBJ databases">
        <title>Chitinophaga ginsengihumi sp. nov., isolated from soil of ginseng rhizosphere.</title>
        <authorList>
            <person name="Lee J."/>
        </authorList>
    </citation>
    <scope>NUCLEOTIDE SEQUENCE [LARGE SCALE GENOMIC DNA]</scope>
    <source>
        <strain evidence="5 6">BN140078</strain>
    </source>
</reference>
<keyword evidence="2" id="KW-0238">DNA-binding</keyword>
<protein>
    <submittedName>
        <fullName evidence="5">Helix-turn-helix transcriptional regulator</fullName>
    </submittedName>
</protein>
<dbReference type="SMART" id="SM00342">
    <property type="entry name" value="HTH_ARAC"/>
    <property type="match status" value="1"/>
</dbReference>
<sequence>MPVVITNDTQDVLLREEIMLSARQLLSPSIIEERMQLQYDFGMADFSEMYFDGLHISYGNARIFQNLHVAVELVDLPTMVTQHFVVHGDLITNLPGRAPCRFTSLEHNVLYNPDLCEHAQLKKQDGIEVVTISFTKERFLELAENNGHVLARLGEDVAGDRAVFLNRDHNQPITMQMLKVLDEIKSCRFQGGIKKLFLQSKALELLALQCDQYERTTETVLPAGALSMPDREKILFARDLLVKAVQQPPSLRELSRQSGLNEFKLKSGFKQVFNNTVFGYLNDHRLEQARQFLLQQDQRSLSEIAGELGYSSPQHFSHAFSKKFGVSPGKIRK</sequence>
<keyword evidence="6" id="KW-1185">Reference proteome</keyword>
<comment type="caution">
    <text evidence="5">The sequence shown here is derived from an EMBL/GenBank/DDBJ whole genome shotgun (WGS) entry which is preliminary data.</text>
</comment>
<dbReference type="Gene3D" id="1.10.10.60">
    <property type="entry name" value="Homeodomain-like"/>
    <property type="match status" value="2"/>
</dbReference>
<dbReference type="AlphaFoldDB" id="A0A5B2VJ65"/>
<evidence type="ECO:0000259" key="4">
    <source>
        <dbReference type="PROSITE" id="PS01124"/>
    </source>
</evidence>
<dbReference type="GO" id="GO:0043565">
    <property type="term" value="F:sequence-specific DNA binding"/>
    <property type="evidence" value="ECO:0007669"/>
    <property type="project" value="InterPro"/>
</dbReference>
<dbReference type="EMBL" id="VUOC01000004">
    <property type="protein sequence ID" value="KAA2239633.1"/>
    <property type="molecule type" value="Genomic_DNA"/>
</dbReference>
<name>A0A5B2VJ65_9BACT</name>
<dbReference type="GO" id="GO:0003700">
    <property type="term" value="F:DNA-binding transcription factor activity"/>
    <property type="evidence" value="ECO:0007669"/>
    <property type="project" value="InterPro"/>
</dbReference>
<dbReference type="InterPro" id="IPR020449">
    <property type="entry name" value="Tscrpt_reg_AraC-type_HTH"/>
</dbReference>
<dbReference type="PROSITE" id="PS01124">
    <property type="entry name" value="HTH_ARAC_FAMILY_2"/>
    <property type="match status" value="1"/>
</dbReference>